<organism evidence="2 3">
    <name type="scientific">Heterocephalus glaber</name>
    <name type="common">Naked mole rat</name>
    <dbReference type="NCBI Taxonomy" id="10181"/>
    <lineage>
        <taxon>Eukaryota</taxon>
        <taxon>Metazoa</taxon>
        <taxon>Chordata</taxon>
        <taxon>Craniata</taxon>
        <taxon>Vertebrata</taxon>
        <taxon>Euteleostomi</taxon>
        <taxon>Mammalia</taxon>
        <taxon>Eutheria</taxon>
        <taxon>Euarchontoglires</taxon>
        <taxon>Glires</taxon>
        <taxon>Rodentia</taxon>
        <taxon>Hystricomorpha</taxon>
        <taxon>Bathyergidae</taxon>
        <taxon>Heterocephalus</taxon>
    </lineage>
</organism>
<feature type="compositionally biased region" description="Low complexity" evidence="1">
    <location>
        <begin position="1"/>
        <end position="16"/>
    </location>
</feature>
<gene>
    <name evidence="3" type="primary">LOC101722481</name>
</gene>
<sequence length="352" mass="36980">MQAGERAPTPRSSSSQPPTPTPRHASRAWAPSAQPVPADITFRSARARGGSNGVPEPPKAGRPPPSVVSGTPAACTHSPILKTNRRRRLPAAFAGLPPACASLSWEVCWQGPGGTCRLSPPLADGAETSVHPAPVLSDSRALSLPSSHPQSCDAVSGLHGSDSSVELTAWKKKRGREATTKEDDSGVLQRIAQLKAGCTECPAASRRAQHREEQEPALPLHQHHCLGAASQPAGPAPPTSCDQIRPRKASLNLRGRPGLGISSGPHLYSGVGCHPPPAQAGAPLALLEPTSHVARSLHTKESMEYRAPVPRSCLLRKKDSRRKSSLAGPHPLGPSEGTVWHFKGFLTNNSAL</sequence>
<evidence type="ECO:0000313" key="2">
    <source>
        <dbReference type="Proteomes" id="UP000694906"/>
    </source>
</evidence>
<accession>A0AAX6QLF6</accession>
<dbReference type="GeneID" id="101722481"/>
<dbReference type="AlphaFoldDB" id="A0AAX6QLF6"/>
<keyword evidence="2" id="KW-1185">Reference proteome</keyword>
<feature type="region of interest" description="Disordered" evidence="1">
    <location>
        <begin position="1"/>
        <end position="82"/>
    </location>
</feature>
<evidence type="ECO:0000256" key="1">
    <source>
        <dbReference type="SAM" id="MobiDB-lite"/>
    </source>
</evidence>
<name>A0AAX6QLF6_HETGA</name>
<dbReference type="Proteomes" id="UP000694906">
    <property type="component" value="Unplaced"/>
</dbReference>
<feature type="compositionally biased region" description="Pro residues" evidence="1">
    <location>
        <begin position="55"/>
        <end position="66"/>
    </location>
</feature>
<protein>
    <submittedName>
        <fullName evidence="3">Uncharacterized protein LOC101722481</fullName>
    </submittedName>
</protein>
<evidence type="ECO:0000313" key="3">
    <source>
        <dbReference type="RefSeq" id="XP_012922736.1"/>
    </source>
</evidence>
<feature type="region of interest" description="Disordered" evidence="1">
    <location>
        <begin position="140"/>
        <end position="160"/>
    </location>
</feature>
<dbReference type="KEGG" id="hgl:101722481"/>
<reference evidence="3" key="1">
    <citation type="submission" date="2025-08" db="UniProtKB">
        <authorList>
            <consortium name="RefSeq"/>
        </authorList>
    </citation>
    <scope>IDENTIFICATION</scope>
</reference>
<dbReference type="RefSeq" id="XP_012922736.1">
    <property type="nucleotide sequence ID" value="XM_013067282.2"/>
</dbReference>
<proteinExistence type="predicted"/>